<feature type="chain" id="PRO_5023115363" evidence="1">
    <location>
        <begin position="26"/>
        <end position="296"/>
    </location>
</feature>
<dbReference type="EMBL" id="VOPY01000001">
    <property type="protein sequence ID" value="TXC73354.1"/>
    <property type="molecule type" value="Genomic_DNA"/>
</dbReference>
<gene>
    <name evidence="2" type="ORF">FSZ31_00885</name>
</gene>
<evidence type="ECO:0000313" key="3">
    <source>
        <dbReference type="Proteomes" id="UP000321129"/>
    </source>
</evidence>
<comment type="caution">
    <text evidence="2">The sequence shown here is derived from an EMBL/GenBank/DDBJ whole genome shotgun (WGS) entry which is preliminary data.</text>
</comment>
<evidence type="ECO:0000256" key="1">
    <source>
        <dbReference type="SAM" id="SignalP"/>
    </source>
</evidence>
<feature type="signal peptide" evidence="1">
    <location>
        <begin position="1"/>
        <end position="25"/>
    </location>
</feature>
<dbReference type="Proteomes" id="UP000321129">
    <property type="component" value="Unassembled WGS sequence"/>
</dbReference>
<sequence>MTSRSITITASIVLLASAVSSPAFAKDVPVELARCSESLGTIAVVEGDTQGWSKYGLGSPRELIAALAAESRCFTMHRADDTTPATFLVNVIAGDAEEVDQGLSVAKGLATEGLVRSGAAGQLLSKVPMGGALLGAFGGLGGKKKTVAAGIRVIAPGTGITVASGSGTVKKSTLNFGGTAGAWQQGAAAAGYAGSKDGKMLTEAFIIAFNGIAAQQANIRAAAVPVAAAAAAPAASATITVATDTALLAEPRADAPAVRSLRAGTELKMTGQRQGLFAEAVDNYGTRGWVSVESLQ</sequence>
<dbReference type="OrthoDB" id="7201328at2"/>
<dbReference type="RefSeq" id="WP_147121191.1">
    <property type="nucleotide sequence ID" value="NZ_VOPY01000001.1"/>
</dbReference>
<keyword evidence="1" id="KW-0732">Signal</keyword>
<protein>
    <submittedName>
        <fullName evidence="2">SH3 domain-containing protein</fullName>
    </submittedName>
</protein>
<evidence type="ECO:0000313" key="2">
    <source>
        <dbReference type="EMBL" id="TXC73354.1"/>
    </source>
</evidence>
<organism evidence="2 3">
    <name type="scientific">Flavisphingopyxis soli</name>
    <dbReference type="NCBI Taxonomy" id="2601267"/>
    <lineage>
        <taxon>Bacteria</taxon>
        <taxon>Pseudomonadati</taxon>
        <taxon>Pseudomonadota</taxon>
        <taxon>Alphaproteobacteria</taxon>
        <taxon>Sphingomonadales</taxon>
        <taxon>Sphingopyxidaceae</taxon>
        <taxon>Flavisphingopyxis</taxon>
    </lineage>
</organism>
<name>A0A5C6ULJ0_9SPHN</name>
<accession>A0A5C6ULJ0</accession>
<keyword evidence="3" id="KW-1185">Reference proteome</keyword>
<proteinExistence type="predicted"/>
<reference evidence="2 3" key="1">
    <citation type="submission" date="2019-08" db="EMBL/GenBank/DDBJ databases">
        <title>Sphingorhabdus soil sp. nov., isolated from arctic soil.</title>
        <authorList>
            <person name="Liu Y."/>
        </authorList>
    </citation>
    <scope>NUCLEOTIDE SEQUENCE [LARGE SCALE GENOMIC DNA]</scope>
    <source>
        <strain evidence="2 3">D-2Q-5-6</strain>
    </source>
</reference>
<dbReference type="AlphaFoldDB" id="A0A5C6ULJ0"/>